<proteinExistence type="predicted"/>
<feature type="compositionally biased region" description="Low complexity" evidence="1">
    <location>
        <begin position="90"/>
        <end position="100"/>
    </location>
</feature>
<name>G3J4S8_CORMM</name>
<dbReference type="InParanoid" id="G3J4S8"/>
<dbReference type="EMBL" id="JH126399">
    <property type="protein sequence ID" value="EGX96743.1"/>
    <property type="molecule type" value="Genomic_DNA"/>
</dbReference>
<dbReference type="KEGG" id="cmt:CCM_01401"/>
<dbReference type="GeneID" id="18163432"/>
<gene>
    <name evidence="2" type="ORF">CCM_01401</name>
</gene>
<dbReference type="OrthoDB" id="4156714at2759"/>
<feature type="compositionally biased region" description="Polar residues" evidence="1">
    <location>
        <begin position="29"/>
        <end position="62"/>
    </location>
</feature>
<feature type="compositionally biased region" description="Basic and acidic residues" evidence="1">
    <location>
        <begin position="112"/>
        <end position="144"/>
    </location>
</feature>
<dbReference type="AlphaFoldDB" id="G3J4S8"/>
<dbReference type="VEuPathDB" id="FungiDB:CCM_01401"/>
<feature type="compositionally biased region" description="Basic and acidic residues" evidence="1">
    <location>
        <begin position="64"/>
        <end position="79"/>
    </location>
</feature>
<organism evidence="2 3">
    <name type="scientific">Cordyceps militaris (strain CM01)</name>
    <name type="common">Caterpillar fungus</name>
    <dbReference type="NCBI Taxonomy" id="983644"/>
    <lineage>
        <taxon>Eukaryota</taxon>
        <taxon>Fungi</taxon>
        <taxon>Dikarya</taxon>
        <taxon>Ascomycota</taxon>
        <taxon>Pezizomycotina</taxon>
        <taxon>Sordariomycetes</taxon>
        <taxon>Hypocreomycetidae</taxon>
        <taxon>Hypocreales</taxon>
        <taxon>Cordycipitaceae</taxon>
        <taxon>Cordyceps</taxon>
    </lineage>
</organism>
<feature type="compositionally biased region" description="Basic and acidic residues" evidence="1">
    <location>
        <begin position="1"/>
        <end position="10"/>
    </location>
</feature>
<dbReference type="HOGENOM" id="CLU_568598_0_0_1"/>
<feature type="region of interest" description="Disordered" evidence="1">
    <location>
        <begin position="1"/>
        <end position="154"/>
    </location>
</feature>
<dbReference type="STRING" id="983644.G3J4S8"/>
<dbReference type="Proteomes" id="UP000001610">
    <property type="component" value="Unassembled WGS sequence"/>
</dbReference>
<accession>G3J4S8</accession>
<evidence type="ECO:0000313" key="3">
    <source>
        <dbReference type="Proteomes" id="UP000001610"/>
    </source>
</evidence>
<dbReference type="eggNOG" id="ENOG502S6BE">
    <property type="taxonomic scope" value="Eukaryota"/>
</dbReference>
<dbReference type="RefSeq" id="XP_006666620.1">
    <property type="nucleotide sequence ID" value="XM_006666557.1"/>
</dbReference>
<sequence>MSLPRSDEGFNKPGETPGTRKRRYDEASRSNLEQDSTRVTPESSHNLFSQQAQSYERSNQVHRSGIEHRAKPIKTEDTKNGYSYGDRLSSRVSHQSASSRGLEVNRAASRATTDRDGHTDRVQQKLIREKERSSKLEQELRQEDQSGADAELQHQRERERLLTKMNHLRYELRSKQTELEKQKEKVKLLKLQAFEDREKPNQVNSRAVSMMAEDVSRDMPDDTVANLLNTFFQGDFLSWCAEMCVDKIDVDQASALPLNFRGLNRSDAYEALPPHLKFDFTLPDGRSSFVLLQAALSEKLVEVFLDSPYFLEPTEIAFPEVEQYLYDEAIEWRTKLVKILETVAPFLLADATRLAREFEQEARVLLKDPDEESRRDLADLFAKFSDIAIKLWKSPTEIRSRTMVGFQNCPYRKSDPWTECETTTLAQLGDQVNGRPIGVVMRPLITSQAIQKPGEDYDPYSCAVWSKALVWVSSKPDPHD</sequence>
<reference evidence="2 3" key="1">
    <citation type="journal article" date="2011" name="Genome Biol.">
        <title>Genome sequence of the insect pathogenic fungus Cordyceps militaris, a valued traditional Chinese medicine.</title>
        <authorList>
            <person name="Zheng P."/>
            <person name="Xia Y."/>
            <person name="Xiao G."/>
            <person name="Xiong C."/>
            <person name="Hu X."/>
            <person name="Zhang S."/>
            <person name="Zheng H."/>
            <person name="Huang Y."/>
            <person name="Zhou Y."/>
            <person name="Wang S."/>
            <person name="Zhao G.P."/>
            <person name="Liu X."/>
            <person name="St Leger R.J."/>
            <person name="Wang C."/>
        </authorList>
    </citation>
    <scope>NUCLEOTIDE SEQUENCE [LARGE SCALE GENOMIC DNA]</scope>
    <source>
        <strain evidence="2 3">CM01</strain>
    </source>
</reference>
<evidence type="ECO:0000256" key="1">
    <source>
        <dbReference type="SAM" id="MobiDB-lite"/>
    </source>
</evidence>
<protein>
    <submittedName>
        <fullName evidence="2">Uncharacterized protein</fullName>
    </submittedName>
</protein>
<evidence type="ECO:0000313" key="2">
    <source>
        <dbReference type="EMBL" id="EGX96743.1"/>
    </source>
</evidence>
<keyword evidence="3" id="KW-1185">Reference proteome</keyword>